<dbReference type="NCBIfam" id="TIGR01906">
    <property type="entry name" value="integ_TIGR01906"/>
    <property type="match status" value="1"/>
</dbReference>
<evidence type="ECO:0000313" key="3">
    <source>
        <dbReference type="Proteomes" id="UP000198374"/>
    </source>
</evidence>
<comment type="caution">
    <text evidence="2">The sequence shown here is derived from an EMBL/GenBank/DDBJ whole genome shotgun (WGS) entry which is preliminary data.</text>
</comment>
<proteinExistence type="predicted"/>
<dbReference type="EMBL" id="BCMF01000005">
    <property type="protein sequence ID" value="GAW99104.1"/>
    <property type="molecule type" value="Genomic_DNA"/>
</dbReference>
<dbReference type="Proteomes" id="UP000198374">
    <property type="component" value="Unassembled WGS sequence"/>
</dbReference>
<keyword evidence="1" id="KW-0812">Transmembrane</keyword>
<dbReference type="InterPro" id="IPR010178">
    <property type="entry name" value="Lit"/>
</dbReference>
<keyword evidence="3" id="KW-1185">Reference proteome</keyword>
<keyword evidence="1" id="KW-0472">Membrane</keyword>
<feature type="transmembrane region" description="Helical" evidence="1">
    <location>
        <begin position="183"/>
        <end position="204"/>
    </location>
</feature>
<name>A0A1Z5IBK7_9LACO</name>
<protein>
    <submittedName>
        <fullName evidence="2">Membrane protein</fullName>
    </submittedName>
</protein>
<feature type="transmembrane region" description="Helical" evidence="1">
    <location>
        <begin position="127"/>
        <end position="147"/>
    </location>
</feature>
<dbReference type="Pfam" id="PF07314">
    <property type="entry name" value="Lit"/>
    <property type="match status" value="1"/>
</dbReference>
<evidence type="ECO:0000313" key="2">
    <source>
        <dbReference type="EMBL" id="GAW99104.1"/>
    </source>
</evidence>
<feature type="transmembrane region" description="Helical" evidence="1">
    <location>
        <begin position="12"/>
        <end position="37"/>
    </location>
</feature>
<accession>A0A1Z5IBK7</accession>
<keyword evidence="1" id="KW-1133">Transmembrane helix</keyword>
<evidence type="ECO:0000256" key="1">
    <source>
        <dbReference type="SAM" id="Phobius"/>
    </source>
</evidence>
<organism evidence="2 3">
    <name type="scientific">Secundilactobacillus mixtipabuli</name>
    <dbReference type="NCBI Taxonomy" id="1435342"/>
    <lineage>
        <taxon>Bacteria</taxon>
        <taxon>Bacillati</taxon>
        <taxon>Bacillota</taxon>
        <taxon>Bacilli</taxon>
        <taxon>Lactobacillales</taxon>
        <taxon>Lactobacillaceae</taxon>
        <taxon>Secundilactobacillus</taxon>
    </lineage>
</organism>
<sequence>MKMIRKRVKTFLQWLILFLAIISVVIFLTINSIWLYWLNVKLGHLSSVVQLSTSRIMQNYVQLLGYLQLPWISRLDMMDFPTSPSGLQHFIDVKHLFLLNNGVLIVTIWPAIHFLRSLAKKKRLWKLIQPFQIAAIVPVLAGLLMLVNFNQFFVDFHKVLFRNSDWLFDPRFDPVILVLPESFFSQCFVLAFGLFELMMLWGVWRGRRTFLDK</sequence>
<gene>
    <name evidence="2" type="ORF">IWT30_01064</name>
</gene>
<reference evidence="2 3" key="1">
    <citation type="submission" date="2015-11" db="EMBL/GenBank/DDBJ databases">
        <title>Draft genome sequences of new species of the genus Lactobacillus isolated from orchardgrass silage.</title>
        <authorList>
            <person name="Tohno M."/>
            <person name="Tanizawa Y."/>
            <person name="Arita M."/>
        </authorList>
    </citation>
    <scope>NUCLEOTIDE SEQUENCE [LARGE SCALE GENOMIC DNA]</scope>
    <source>
        <strain evidence="2 3">IWT30</strain>
    </source>
</reference>
<dbReference type="AlphaFoldDB" id="A0A1Z5IBK7"/>
<feature type="transmembrane region" description="Helical" evidence="1">
    <location>
        <begin position="96"/>
        <end position="115"/>
    </location>
</feature>